<dbReference type="Proteomes" id="UP000000763">
    <property type="component" value="Chromosome 2"/>
</dbReference>
<accession>Q6ETP8</accession>
<name>Q6ETP8_ORYSJ</name>
<evidence type="ECO:0000313" key="1">
    <source>
        <dbReference type="EMBL" id="BAD27972.1"/>
    </source>
</evidence>
<protein>
    <submittedName>
        <fullName evidence="1">Uncharacterized protein</fullName>
    </submittedName>
</protein>
<proteinExistence type="predicted"/>
<sequence>MAKLLWNIMSCALNVTPILSYQELFGHWLTGYDKNMKQLIVVGLAAIIWTIWKFRNKACFENNFSKDPTDLVFVAYSWVDSWTSLQKLEANRRRLQLAAMLIRQVASEIFGSRYGWREPEGLKAEKVAP</sequence>
<dbReference type="AlphaFoldDB" id="Q6ETP8"/>
<evidence type="ECO:0000313" key="2">
    <source>
        <dbReference type="Proteomes" id="UP000000763"/>
    </source>
</evidence>
<reference evidence="2" key="2">
    <citation type="journal article" date="2008" name="Nucleic Acids Res.">
        <title>The rice annotation project database (RAP-DB): 2008 update.</title>
        <authorList>
            <consortium name="The rice annotation project (RAP)"/>
        </authorList>
    </citation>
    <scope>GENOME REANNOTATION</scope>
    <source>
        <strain evidence="2">cv. Nipponbare</strain>
    </source>
</reference>
<organism evidence="1 2">
    <name type="scientific">Oryza sativa subsp. japonica</name>
    <name type="common">Rice</name>
    <dbReference type="NCBI Taxonomy" id="39947"/>
    <lineage>
        <taxon>Eukaryota</taxon>
        <taxon>Viridiplantae</taxon>
        <taxon>Streptophyta</taxon>
        <taxon>Embryophyta</taxon>
        <taxon>Tracheophyta</taxon>
        <taxon>Spermatophyta</taxon>
        <taxon>Magnoliopsida</taxon>
        <taxon>Liliopsida</taxon>
        <taxon>Poales</taxon>
        <taxon>Poaceae</taxon>
        <taxon>BOP clade</taxon>
        <taxon>Oryzoideae</taxon>
        <taxon>Oryzeae</taxon>
        <taxon>Oryzinae</taxon>
        <taxon>Oryza</taxon>
        <taxon>Oryza sativa</taxon>
    </lineage>
</organism>
<dbReference type="EMBL" id="AP004801">
    <property type="protein sequence ID" value="BAD27972.1"/>
    <property type="molecule type" value="Genomic_DNA"/>
</dbReference>
<reference evidence="2" key="1">
    <citation type="journal article" date="2005" name="Nature">
        <title>The map-based sequence of the rice genome.</title>
        <authorList>
            <consortium name="International rice genome sequencing project (IRGSP)"/>
            <person name="Matsumoto T."/>
            <person name="Wu J."/>
            <person name="Kanamori H."/>
            <person name="Katayose Y."/>
            <person name="Fujisawa M."/>
            <person name="Namiki N."/>
            <person name="Mizuno H."/>
            <person name="Yamamoto K."/>
            <person name="Antonio B.A."/>
            <person name="Baba T."/>
            <person name="Sakata K."/>
            <person name="Nagamura Y."/>
            <person name="Aoki H."/>
            <person name="Arikawa K."/>
            <person name="Arita K."/>
            <person name="Bito T."/>
            <person name="Chiden Y."/>
            <person name="Fujitsuka N."/>
            <person name="Fukunaka R."/>
            <person name="Hamada M."/>
            <person name="Harada C."/>
            <person name="Hayashi A."/>
            <person name="Hijishita S."/>
            <person name="Honda M."/>
            <person name="Hosokawa S."/>
            <person name="Ichikawa Y."/>
            <person name="Idonuma A."/>
            <person name="Iijima M."/>
            <person name="Ikeda M."/>
            <person name="Ikeno M."/>
            <person name="Ito K."/>
            <person name="Ito S."/>
            <person name="Ito T."/>
            <person name="Ito Y."/>
            <person name="Ito Y."/>
            <person name="Iwabuchi A."/>
            <person name="Kamiya K."/>
            <person name="Karasawa W."/>
            <person name="Kurita K."/>
            <person name="Katagiri S."/>
            <person name="Kikuta A."/>
            <person name="Kobayashi H."/>
            <person name="Kobayashi N."/>
            <person name="Machita K."/>
            <person name="Maehara T."/>
            <person name="Masukawa M."/>
            <person name="Mizubayashi T."/>
            <person name="Mukai Y."/>
            <person name="Nagasaki H."/>
            <person name="Nagata Y."/>
            <person name="Naito S."/>
            <person name="Nakashima M."/>
            <person name="Nakama Y."/>
            <person name="Nakamichi Y."/>
            <person name="Nakamura M."/>
            <person name="Meguro A."/>
            <person name="Negishi M."/>
            <person name="Ohta I."/>
            <person name="Ohta T."/>
            <person name="Okamoto M."/>
            <person name="Ono N."/>
            <person name="Saji S."/>
            <person name="Sakaguchi M."/>
            <person name="Sakai K."/>
            <person name="Shibata M."/>
            <person name="Shimokawa T."/>
            <person name="Song J."/>
            <person name="Takazaki Y."/>
            <person name="Terasawa K."/>
            <person name="Tsugane M."/>
            <person name="Tsuji K."/>
            <person name="Ueda S."/>
            <person name="Waki K."/>
            <person name="Yamagata H."/>
            <person name="Yamamoto M."/>
            <person name="Yamamoto S."/>
            <person name="Yamane H."/>
            <person name="Yoshiki S."/>
            <person name="Yoshihara R."/>
            <person name="Yukawa K."/>
            <person name="Zhong H."/>
            <person name="Yano M."/>
            <person name="Yuan Q."/>
            <person name="Ouyang S."/>
            <person name="Liu J."/>
            <person name="Jones K.M."/>
            <person name="Gansberger K."/>
            <person name="Moffat K."/>
            <person name="Hill J."/>
            <person name="Bera J."/>
            <person name="Fadrosh D."/>
            <person name="Jin S."/>
            <person name="Johri S."/>
            <person name="Kim M."/>
            <person name="Overton L."/>
            <person name="Reardon M."/>
            <person name="Tsitrin T."/>
            <person name="Vuong H."/>
            <person name="Weaver B."/>
            <person name="Ciecko A."/>
            <person name="Tallon L."/>
            <person name="Jackson J."/>
            <person name="Pai G."/>
            <person name="Aken S.V."/>
            <person name="Utterback T."/>
            <person name="Reidmuller S."/>
            <person name="Feldblyum T."/>
            <person name="Hsiao J."/>
            <person name="Zismann V."/>
            <person name="Iobst S."/>
            <person name="de Vazeille A.R."/>
            <person name="Buell C.R."/>
            <person name="Ying K."/>
            <person name="Li Y."/>
            <person name="Lu T."/>
            <person name="Huang Y."/>
            <person name="Zhao Q."/>
            <person name="Feng Q."/>
            <person name="Zhang L."/>
            <person name="Zhu J."/>
            <person name="Weng Q."/>
            <person name="Mu J."/>
            <person name="Lu Y."/>
            <person name="Fan D."/>
            <person name="Liu Y."/>
            <person name="Guan J."/>
            <person name="Zhang Y."/>
            <person name="Yu S."/>
            <person name="Liu X."/>
            <person name="Zhang Y."/>
            <person name="Hong G."/>
            <person name="Han B."/>
            <person name="Choisne N."/>
            <person name="Demange N."/>
            <person name="Orjeda G."/>
            <person name="Samain S."/>
            <person name="Cattolico L."/>
            <person name="Pelletier E."/>
            <person name="Couloux A."/>
            <person name="Segurens B."/>
            <person name="Wincker P."/>
            <person name="D'Hont A."/>
            <person name="Scarpelli C."/>
            <person name="Weissenbach J."/>
            <person name="Salanoubat M."/>
            <person name="Quetier F."/>
            <person name="Yu Y."/>
            <person name="Kim H.R."/>
            <person name="Rambo T."/>
            <person name="Currie J."/>
            <person name="Collura K."/>
            <person name="Luo M."/>
            <person name="Yang T."/>
            <person name="Ammiraju J.S.S."/>
            <person name="Engler F."/>
            <person name="Soderlund C."/>
            <person name="Wing R.A."/>
            <person name="Palmer L.E."/>
            <person name="de la Bastide M."/>
            <person name="Spiegel L."/>
            <person name="Nascimento L."/>
            <person name="Zutavern T."/>
            <person name="O'Shaughnessy A."/>
            <person name="Dike S."/>
            <person name="Dedhia N."/>
            <person name="Preston R."/>
            <person name="Balija V."/>
            <person name="McCombie W.R."/>
            <person name="Chow T."/>
            <person name="Chen H."/>
            <person name="Chung M."/>
            <person name="Chen C."/>
            <person name="Shaw J."/>
            <person name="Wu H."/>
            <person name="Hsiao K."/>
            <person name="Chao Y."/>
            <person name="Chu M."/>
            <person name="Cheng C."/>
            <person name="Hour A."/>
            <person name="Lee P."/>
            <person name="Lin S."/>
            <person name="Lin Y."/>
            <person name="Liou J."/>
            <person name="Liu S."/>
            <person name="Hsing Y."/>
            <person name="Raghuvanshi S."/>
            <person name="Mohanty A."/>
            <person name="Bharti A.K."/>
            <person name="Gaur A."/>
            <person name="Gupta V."/>
            <person name="Kumar D."/>
            <person name="Ravi V."/>
            <person name="Vij S."/>
            <person name="Kapur A."/>
            <person name="Khurana P."/>
            <person name="Khurana P."/>
            <person name="Khurana J.P."/>
            <person name="Tyagi A.K."/>
            <person name="Gaikwad K."/>
            <person name="Singh A."/>
            <person name="Dalal V."/>
            <person name="Srivastava S."/>
            <person name="Dixit A."/>
            <person name="Pal A.K."/>
            <person name="Ghazi I.A."/>
            <person name="Yadav M."/>
            <person name="Pandit A."/>
            <person name="Bhargava A."/>
            <person name="Sureshbabu K."/>
            <person name="Batra K."/>
            <person name="Sharma T.R."/>
            <person name="Mohapatra T."/>
            <person name="Singh N.K."/>
            <person name="Messing J."/>
            <person name="Nelson A.B."/>
            <person name="Fuks G."/>
            <person name="Kavchok S."/>
            <person name="Keizer G."/>
            <person name="Linton E."/>
            <person name="Llaca V."/>
            <person name="Song R."/>
            <person name="Tanyolac B."/>
            <person name="Young S."/>
            <person name="Ho-Il K."/>
            <person name="Hahn J.H."/>
            <person name="Sangsakoo G."/>
            <person name="Vanavichit A."/>
            <person name="de Mattos Luiz.A.T."/>
            <person name="Zimmer P.D."/>
            <person name="Malone G."/>
            <person name="Dellagostin O."/>
            <person name="de Oliveira A.C."/>
            <person name="Bevan M."/>
            <person name="Bancroft I."/>
            <person name="Minx P."/>
            <person name="Cordum H."/>
            <person name="Wilson R."/>
            <person name="Cheng Z."/>
            <person name="Jin W."/>
            <person name="Jiang J."/>
            <person name="Leong S.A."/>
            <person name="Iwama H."/>
            <person name="Gojobori T."/>
            <person name="Itoh T."/>
            <person name="Niimura Y."/>
            <person name="Fujii Y."/>
            <person name="Habara T."/>
            <person name="Sakai H."/>
            <person name="Sato Y."/>
            <person name="Wilson G."/>
            <person name="Kumar K."/>
            <person name="McCouch S."/>
            <person name="Juretic N."/>
            <person name="Hoen D."/>
            <person name="Wright S."/>
            <person name="Bruskiewich R."/>
            <person name="Bureau T."/>
            <person name="Miyao A."/>
            <person name="Hirochika H."/>
            <person name="Nishikawa T."/>
            <person name="Kadowaki K."/>
            <person name="Sugiura M."/>
            <person name="Burr B."/>
            <person name="Sasaki T."/>
        </authorList>
    </citation>
    <scope>NUCLEOTIDE SEQUENCE [LARGE SCALE GENOMIC DNA]</scope>
    <source>
        <strain evidence="2">cv. Nipponbare</strain>
    </source>
</reference>
<gene>
    <name evidence="1" type="primary">P0613F08.37</name>
</gene>